<organism evidence="2 3">
    <name type="scientific">Intoshia linei</name>
    <dbReference type="NCBI Taxonomy" id="1819745"/>
    <lineage>
        <taxon>Eukaryota</taxon>
        <taxon>Metazoa</taxon>
        <taxon>Spiralia</taxon>
        <taxon>Lophotrochozoa</taxon>
        <taxon>Mesozoa</taxon>
        <taxon>Orthonectida</taxon>
        <taxon>Rhopaluridae</taxon>
        <taxon>Intoshia</taxon>
    </lineage>
</organism>
<accession>A0A177BAE5</accession>
<dbReference type="InterPro" id="IPR028022">
    <property type="entry name" value="DUF4600"/>
</dbReference>
<dbReference type="OrthoDB" id="6615663at2759"/>
<comment type="caution">
    <text evidence="2">The sequence shown here is derived from an EMBL/GenBank/DDBJ whole genome shotgun (WGS) entry which is preliminary data.</text>
</comment>
<dbReference type="PANTHER" id="PTHR28671:SF3">
    <property type="entry name" value="COILED-COIL DOMAIN-CONTAINING PROTEIN 169"/>
    <property type="match status" value="1"/>
</dbReference>
<keyword evidence="3" id="KW-1185">Reference proteome</keyword>
<sequence>MYPYNTHFEYTEEDNLNTFQHDRMKSEINQEILMSKLLSQSINDIKNSLVNDDYASNTNKYQMYNEPDYNKSVNWKEKHFKQYQYNQRLEKESIQLSEKLFHAKMALKQRKENGKHENSYNYYNNYYKISKHRLHLLEKQKLKIFGELRDLERRLDGESAAYHRAKDALNEKVVELNAIADNIERVQNYQRNALAMIQSHHKQHNIITDKNRKKEKIVRIDDTPLIHTEDLNKLTNEIDDYEKYIEMANLPREKTIVKSKTVPSKIPQKIKKKRKLIKH</sequence>
<gene>
    <name evidence="2" type="ORF">A3Q56_01073</name>
</gene>
<evidence type="ECO:0000313" key="3">
    <source>
        <dbReference type="Proteomes" id="UP000078046"/>
    </source>
</evidence>
<keyword evidence="1" id="KW-0175">Coiled coil</keyword>
<dbReference type="Pfam" id="PF15372">
    <property type="entry name" value="DUF4600"/>
    <property type="match status" value="1"/>
</dbReference>
<feature type="coiled-coil region" evidence="1">
    <location>
        <begin position="134"/>
        <end position="186"/>
    </location>
</feature>
<protein>
    <submittedName>
        <fullName evidence="2">Uncharacterized protein</fullName>
    </submittedName>
</protein>
<dbReference type="PANTHER" id="PTHR28671">
    <property type="entry name" value="COILED-COIL DOMAIN-CONTAINING PROTEIN 169"/>
    <property type="match status" value="1"/>
</dbReference>
<dbReference type="Proteomes" id="UP000078046">
    <property type="component" value="Unassembled WGS sequence"/>
</dbReference>
<reference evidence="2 3" key="1">
    <citation type="submission" date="2016-04" db="EMBL/GenBank/DDBJ databases">
        <title>The genome of Intoshia linei affirms orthonectids as highly simplified spiralians.</title>
        <authorList>
            <person name="Mikhailov K.V."/>
            <person name="Slusarev G.S."/>
            <person name="Nikitin M.A."/>
            <person name="Logacheva M.D."/>
            <person name="Penin A."/>
            <person name="Aleoshin V."/>
            <person name="Panchin Y.V."/>
        </authorList>
    </citation>
    <scope>NUCLEOTIDE SEQUENCE [LARGE SCALE GENOMIC DNA]</scope>
    <source>
        <strain evidence="2">Intl2013</strain>
        <tissue evidence="2">Whole animal</tissue>
    </source>
</reference>
<name>A0A177BAE5_9BILA</name>
<dbReference type="EMBL" id="LWCA01000073">
    <property type="protein sequence ID" value="OAF71185.1"/>
    <property type="molecule type" value="Genomic_DNA"/>
</dbReference>
<dbReference type="AlphaFoldDB" id="A0A177BAE5"/>
<evidence type="ECO:0000313" key="2">
    <source>
        <dbReference type="EMBL" id="OAF71185.1"/>
    </source>
</evidence>
<proteinExistence type="predicted"/>
<evidence type="ECO:0000256" key="1">
    <source>
        <dbReference type="SAM" id="Coils"/>
    </source>
</evidence>